<dbReference type="SUPFAM" id="SSF53590">
    <property type="entry name" value="Nucleoside hydrolase"/>
    <property type="match status" value="1"/>
</dbReference>
<dbReference type="CDD" id="cd02649">
    <property type="entry name" value="nuc_hydro_CeIAG"/>
    <property type="match status" value="1"/>
</dbReference>
<sequence length="311" mass="34393">MATSKRKIIIDCDAGIDDAQAIMIALTQEVDILGITCTSGNVDVDQVCKNVLKTLEACGRTDIPVYKGAHRPILGTSFDKPEYHGKDGLGDMPDLKDPDMNLLKETHAVQALLQLVNQNPGEVVIIALGPLSNIALASNMDAGFFTKVKEIYLMGGCVYGKGNHWVSAEFNFGADPEAAYIVLNEKNNCPVSLMSWEACLDHVLEWEFYDRYVGTGTKKAEFMKKISSKIKEYEGDGPFITCDPFPICAALQPQIVLKEKLVYATVELKGGFTRGQMVVDWYGLLKKDSNVRLLEKLDLELFMAMMLHSVK</sequence>
<comment type="caution">
    <text evidence="3">The sequence shown here is derived from an EMBL/GenBank/DDBJ whole genome shotgun (WGS) entry which is preliminary data.</text>
</comment>
<dbReference type="PANTHER" id="PTHR46190:SF1">
    <property type="entry name" value="SI:CH211-201H21.5"/>
    <property type="match status" value="1"/>
</dbReference>
<keyword evidence="4" id="KW-1185">Reference proteome</keyword>
<evidence type="ECO:0000256" key="1">
    <source>
        <dbReference type="ARBA" id="ARBA00009176"/>
    </source>
</evidence>
<dbReference type="InterPro" id="IPR036452">
    <property type="entry name" value="Ribo_hydro-like"/>
</dbReference>
<name>A0ABN8LRC7_9CNID</name>
<accession>A0ABN8LRC7</accession>
<dbReference type="PANTHER" id="PTHR46190">
    <property type="entry name" value="SI:CH211-201H21.5-RELATED"/>
    <property type="match status" value="1"/>
</dbReference>
<feature type="domain" description="Inosine/uridine-preferring nucleoside hydrolase" evidence="2">
    <location>
        <begin position="8"/>
        <end position="303"/>
    </location>
</feature>
<proteinExistence type="inferred from homology"/>
<gene>
    <name evidence="3" type="ORF">PEVE_00038810</name>
</gene>
<evidence type="ECO:0000313" key="3">
    <source>
        <dbReference type="EMBL" id="CAH3017626.1"/>
    </source>
</evidence>
<reference evidence="3 4" key="1">
    <citation type="submission" date="2022-05" db="EMBL/GenBank/DDBJ databases">
        <authorList>
            <consortium name="Genoscope - CEA"/>
            <person name="William W."/>
        </authorList>
    </citation>
    <scope>NUCLEOTIDE SEQUENCE [LARGE SCALE GENOMIC DNA]</scope>
</reference>
<protein>
    <recommendedName>
        <fullName evidence="2">Inosine/uridine-preferring nucleoside hydrolase domain-containing protein</fullName>
    </recommendedName>
</protein>
<dbReference type="Gene3D" id="3.90.245.10">
    <property type="entry name" value="Ribonucleoside hydrolase-like"/>
    <property type="match status" value="1"/>
</dbReference>
<evidence type="ECO:0000259" key="2">
    <source>
        <dbReference type="Pfam" id="PF01156"/>
    </source>
</evidence>
<comment type="similarity">
    <text evidence="1">Belongs to the IUNH family.</text>
</comment>
<dbReference type="InterPro" id="IPR052775">
    <property type="entry name" value="IUN_hydrolase"/>
</dbReference>
<organism evidence="3 4">
    <name type="scientific">Porites evermanni</name>
    <dbReference type="NCBI Taxonomy" id="104178"/>
    <lineage>
        <taxon>Eukaryota</taxon>
        <taxon>Metazoa</taxon>
        <taxon>Cnidaria</taxon>
        <taxon>Anthozoa</taxon>
        <taxon>Hexacorallia</taxon>
        <taxon>Scleractinia</taxon>
        <taxon>Fungiina</taxon>
        <taxon>Poritidae</taxon>
        <taxon>Porites</taxon>
    </lineage>
</organism>
<dbReference type="InterPro" id="IPR001910">
    <property type="entry name" value="Inosine/uridine_hydrolase_dom"/>
</dbReference>
<dbReference type="EMBL" id="CALNXI010000067">
    <property type="protein sequence ID" value="CAH3017626.1"/>
    <property type="molecule type" value="Genomic_DNA"/>
</dbReference>
<evidence type="ECO:0000313" key="4">
    <source>
        <dbReference type="Proteomes" id="UP001159427"/>
    </source>
</evidence>
<dbReference type="Pfam" id="PF01156">
    <property type="entry name" value="IU_nuc_hydro"/>
    <property type="match status" value="1"/>
</dbReference>
<dbReference type="Proteomes" id="UP001159427">
    <property type="component" value="Unassembled WGS sequence"/>
</dbReference>